<evidence type="ECO:0000313" key="11">
    <source>
        <dbReference type="Proteomes" id="UP000663829"/>
    </source>
</evidence>
<dbReference type="EMBL" id="CAJNOQ010006085">
    <property type="protein sequence ID" value="CAF1122885.1"/>
    <property type="molecule type" value="Genomic_DNA"/>
</dbReference>
<evidence type="ECO:0000256" key="7">
    <source>
        <dbReference type="SAM" id="MobiDB-lite"/>
    </source>
</evidence>
<dbReference type="Pfam" id="PF02825">
    <property type="entry name" value="WWE"/>
    <property type="match status" value="1"/>
</dbReference>
<evidence type="ECO:0000256" key="6">
    <source>
        <dbReference type="RuleBase" id="RU361228"/>
    </source>
</evidence>
<evidence type="ECO:0000256" key="1">
    <source>
        <dbReference type="ARBA" id="ARBA00009558"/>
    </source>
</evidence>
<dbReference type="EMBL" id="CAJOBC010006085">
    <property type="protein sequence ID" value="CAF3886412.1"/>
    <property type="molecule type" value="Genomic_DNA"/>
</dbReference>
<dbReference type="Proteomes" id="UP000663829">
    <property type="component" value="Unassembled WGS sequence"/>
</dbReference>
<dbReference type="AlphaFoldDB" id="A0A814QQ68"/>
<evidence type="ECO:0000256" key="5">
    <source>
        <dbReference type="ARBA" id="ARBA00047597"/>
    </source>
</evidence>
<dbReference type="GO" id="GO:0106274">
    <property type="term" value="F:NAD+-protein-arginine ADP-ribosyltransferase activity"/>
    <property type="evidence" value="ECO:0007669"/>
    <property type="project" value="UniProtKB-EC"/>
</dbReference>
<dbReference type="SUPFAM" id="SSF117839">
    <property type="entry name" value="WWE domain"/>
    <property type="match status" value="1"/>
</dbReference>
<gene>
    <name evidence="9" type="ORF">GPM918_LOCUS19781</name>
    <name evidence="10" type="ORF">SRO942_LOCUS19778</name>
</gene>
<keyword evidence="3 6" id="KW-0808">Transferase</keyword>
<comment type="similarity">
    <text evidence="1 6">Belongs to the Arg-specific ADP-ribosyltransferase family.</text>
</comment>
<keyword evidence="4" id="KW-0548">Nucleotidyltransferase</keyword>
<evidence type="ECO:0000256" key="4">
    <source>
        <dbReference type="ARBA" id="ARBA00022695"/>
    </source>
</evidence>
<dbReference type="Gene3D" id="3.30.720.50">
    <property type="match status" value="1"/>
</dbReference>
<evidence type="ECO:0000256" key="2">
    <source>
        <dbReference type="ARBA" id="ARBA00022676"/>
    </source>
</evidence>
<sequence>MSALIDPMTHIEWMCQTNSDPWSKSQPPEWSLYSDVENLIIEEAFETKQTHAMLDGCYIDFKHSIQICNNDDNKQRPVKRLVRKKDDKRLRRERFMLDPIAPKRPFGGEYGWVSPFIMEVRKDLKFDKGQLPSRDETIVSMIVEKAVIGIIEEGKIARKQHEAEYMAKKLMEQQNSGIKEVWRCCAYLYSMNSFLYQKLNEAMRFIGSDEHEQVWRSKIRTLGPFCLLLWDDPFNNKLNTGKLLYRGAQLTDDQIITYKDYSGHFDEYRSFQAFTSCSRNRAVAEAFSGNALFIMQVLFAFTVDLSPFSEYPDEEEELITPGVCFTVQRVRGNNGYVLIPYKFMLDWKYMGHTRSGIWAISKIIPVDPQNQDDTLDTLQQSPTNTREPDENSRARAHLVLAKIKKMKKRRRRSNALQRIRHQISATLGYALTL</sequence>
<keyword evidence="6" id="KW-0521">NADP</keyword>
<accession>A0A814QQ68</accession>
<dbReference type="Proteomes" id="UP000681722">
    <property type="component" value="Unassembled WGS sequence"/>
</dbReference>
<reference evidence="9" key="1">
    <citation type="submission" date="2021-02" db="EMBL/GenBank/DDBJ databases">
        <authorList>
            <person name="Nowell W R."/>
        </authorList>
    </citation>
    <scope>NUCLEOTIDE SEQUENCE</scope>
</reference>
<comment type="caution">
    <text evidence="9">The sequence shown here is derived from an EMBL/GenBank/DDBJ whole genome shotgun (WGS) entry which is preliminary data.</text>
</comment>
<dbReference type="InterPro" id="IPR037197">
    <property type="entry name" value="WWE_dom_sf"/>
</dbReference>
<evidence type="ECO:0000313" key="9">
    <source>
        <dbReference type="EMBL" id="CAF1122885.1"/>
    </source>
</evidence>
<feature type="domain" description="WWE" evidence="8">
    <location>
        <begin position="28"/>
        <end position="80"/>
    </location>
</feature>
<evidence type="ECO:0000313" key="10">
    <source>
        <dbReference type="EMBL" id="CAF3886412.1"/>
    </source>
</evidence>
<organism evidence="9 11">
    <name type="scientific">Didymodactylos carnosus</name>
    <dbReference type="NCBI Taxonomy" id="1234261"/>
    <lineage>
        <taxon>Eukaryota</taxon>
        <taxon>Metazoa</taxon>
        <taxon>Spiralia</taxon>
        <taxon>Gnathifera</taxon>
        <taxon>Rotifera</taxon>
        <taxon>Eurotatoria</taxon>
        <taxon>Bdelloidea</taxon>
        <taxon>Philodinida</taxon>
        <taxon>Philodinidae</taxon>
        <taxon>Didymodactylos</taxon>
    </lineage>
</organism>
<proteinExistence type="inferred from homology"/>
<dbReference type="InterPro" id="IPR004170">
    <property type="entry name" value="WWE_dom"/>
</dbReference>
<keyword evidence="11" id="KW-1185">Reference proteome</keyword>
<dbReference type="EC" id="2.4.2.31" evidence="6"/>
<dbReference type="GO" id="GO:0016779">
    <property type="term" value="F:nucleotidyltransferase activity"/>
    <property type="evidence" value="ECO:0007669"/>
    <property type="project" value="UniProtKB-KW"/>
</dbReference>
<keyword evidence="2 6" id="KW-0328">Glycosyltransferase</keyword>
<feature type="region of interest" description="Disordered" evidence="7">
    <location>
        <begin position="371"/>
        <end position="393"/>
    </location>
</feature>
<dbReference type="Pfam" id="PF01129">
    <property type="entry name" value="ART"/>
    <property type="match status" value="1"/>
</dbReference>
<protein>
    <recommendedName>
        <fullName evidence="6">NAD(P)(+)--arginine ADP-ribosyltransferase</fullName>
        <ecNumber evidence="6">2.4.2.31</ecNumber>
    </recommendedName>
    <alternativeName>
        <fullName evidence="6">Mono(ADP-ribosyl)transferase</fullName>
    </alternativeName>
</protein>
<evidence type="ECO:0000259" key="8">
    <source>
        <dbReference type="Pfam" id="PF02825"/>
    </source>
</evidence>
<dbReference type="Gene3D" id="3.90.176.10">
    <property type="entry name" value="Toxin ADP-ribosyltransferase, Chain A, domain 1"/>
    <property type="match status" value="1"/>
</dbReference>
<keyword evidence="6" id="KW-0520">NAD</keyword>
<evidence type="ECO:0000256" key="3">
    <source>
        <dbReference type="ARBA" id="ARBA00022679"/>
    </source>
</evidence>
<dbReference type="OrthoDB" id="10004590at2759"/>
<dbReference type="InterPro" id="IPR000768">
    <property type="entry name" value="ART"/>
</dbReference>
<comment type="catalytic activity">
    <reaction evidence="5 6">
        <text>L-arginyl-[protein] + NAD(+) = N(omega)-(ADP-D-ribosyl)-L-arginyl-[protein] + nicotinamide + H(+)</text>
        <dbReference type="Rhea" id="RHEA:19149"/>
        <dbReference type="Rhea" id="RHEA-COMP:10532"/>
        <dbReference type="Rhea" id="RHEA-COMP:15087"/>
        <dbReference type="ChEBI" id="CHEBI:15378"/>
        <dbReference type="ChEBI" id="CHEBI:17154"/>
        <dbReference type="ChEBI" id="CHEBI:29965"/>
        <dbReference type="ChEBI" id="CHEBI:57540"/>
        <dbReference type="ChEBI" id="CHEBI:142554"/>
        <dbReference type="EC" id="2.4.2.31"/>
    </reaction>
</comment>
<name>A0A814QQ68_9BILA</name>
<dbReference type="SUPFAM" id="SSF56399">
    <property type="entry name" value="ADP-ribosylation"/>
    <property type="match status" value="1"/>
</dbReference>